<dbReference type="GO" id="GO:0060090">
    <property type="term" value="F:molecular adaptor activity"/>
    <property type="evidence" value="ECO:0007669"/>
    <property type="project" value="TreeGrafter"/>
</dbReference>
<evidence type="ECO:0000259" key="3">
    <source>
        <dbReference type="Pfam" id="PF24492"/>
    </source>
</evidence>
<dbReference type="GO" id="GO:0005737">
    <property type="term" value="C:cytoplasm"/>
    <property type="evidence" value="ECO:0007669"/>
    <property type="project" value="TreeGrafter"/>
</dbReference>
<dbReference type="Gene3D" id="1.25.10.10">
    <property type="entry name" value="Leucine-rich Repeat Variant"/>
    <property type="match status" value="3"/>
</dbReference>
<gene>
    <name evidence="4" type="ORF">EGYM00163_LOCUS35389</name>
</gene>
<dbReference type="PANTHER" id="PTHR23346">
    <property type="entry name" value="TRANSLATIONAL ACTIVATOR GCN1-RELATED"/>
    <property type="match status" value="1"/>
</dbReference>
<accession>A0A7S4G3L2</accession>
<organism evidence="4">
    <name type="scientific">Eutreptiella gymnastica</name>
    <dbReference type="NCBI Taxonomy" id="73025"/>
    <lineage>
        <taxon>Eukaryota</taxon>
        <taxon>Discoba</taxon>
        <taxon>Euglenozoa</taxon>
        <taxon>Euglenida</taxon>
        <taxon>Spirocuta</taxon>
        <taxon>Euglenophyceae</taxon>
        <taxon>Eutreptiales</taxon>
        <taxon>Eutreptiaceae</taxon>
        <taxon>Eutreptiella</taxon>
    </lineage>
</organism>
<keyword evidence="1" id="KW-0677">Repeat</keyword>
<proteinExistence type="predicted"/>
<protein>
    <recommendedName>
        <fullName evidence="3">Proteasome adapter and scaffold protein ECM29 HEAT-repeat domain-containing protein</fullName>
    </recommendedName>
</protein>
<dbReference type="EMBL" id="HBJA01102732">
    <property type="protein sequence ID" value="CAE0824182.1"/>
    <property type="molecule type" value="Transcribed_RNA"/>
</dbReference>
<reference evidence="4" key="1">
    <citation type="submission" date="2021-01" db="EMBL/GenBank/DDBJ databases">
        <authorList>
            <person name="Corre E."/>
            <person name="Pelletier E."/>
            <person name="Niang G."/>
            <person name="Scheremetjew M."/>
            <person name="Finn R."/>
            <person name="Kale V."/>
            <person name="Holt S."/>
            <person name="Cochrane G."/>
            <person name="Meng A."/>
            <person name="Brown T."/>
            <person name="Cohen L."/>
        </authorList>
    </citation>
    <scope>NUCLEOTIDE SEQUENCE</scope>
    <source>
        <strain evidence="4">CCMP1594</strain>
    </source>
</reference>
<evidence type="ECO:0000256" key="1">
    <source>
        <dbReference type="ARBA" id="ARBA00022737"/>
    </source>
</evidence>
<feature type="region of interest" description="Disordered" evidence="2">
    <location>
        <begin position="1090"/>
        <end position="1124"/>
    </location>
</feature>
<feature type="domain" description="Proteasome adapter and scaffold protein ECM29 HEAT-repeat" evidence="3">
    <location>
        <begin position="695"/>
        <end position="855"/>
    </location>
</feature>
<dbReference type="GO" id="GO:0005634">
    <property type="term" value="C:nucleus"/>
    <property type="evidence" value="ECO:0007669"/>
    <property type="project" value="TreeGrafter"/>
</dbReference>
<dbReference type="SUPFAM" id="SSF48371">
    <property type="entry name" value="ARM repeat"/>
    <property type="match status" value="2"/>
</dbReference>
<dbReference type="Pfam" id="PF24492">
    <property type="entry name" value="HEAT_ECM29"/>
    <property type="match status" value="1"/>
</dbReference>
<name>A0A7S4G3L2_9EUGL</name>
<evidence type="ECO:0000313" key="4">
    <source>
        <dbReference type="EMBL" id="CAE0824182.1"/>
    </source>
</evidence>
<dbReference type="InterPro" id="IPR016024">
    <property type="entry name" value="ARM-type_fold"/>
</dbReference>
<dbReference type="GO" id="GO:0036503">
    <property type="term" value="P:ERAD pathway"/>
    <property type="evidence" value="ECO:0007669"/>
    <property type="project" value="TreeGrafter"/>
</dbReference>
<dbReference type="InterPro" id="IPR055443">
    <property type="entry name" value="HEAT_ECM29"/>
</dbReference>
<dbReference type="InterPro" id="IPR011989">
    <property type="entry name" value="ARM-like"/>
</dbReference>
<sequence>MCDVSAACRARFAQKEYVDIYTKLLVKGPKTVRECAATTLGAVVHALTEEGLTEVFAALSTINTEVTANPQIATLSNAPEMNALHGAILGYAMLLESAYARAGGAGLRDLPMHKTQIALWYKVQTYKNAHVVTAASAALGVAGKCGALWSLLAHAANESTADGGAEDVQKNPAEMSVDIAVETTAEDLTITAVVKGLLYLIKTHTNNRVVEQAIASLGSISMGIPVSKDLDVLVDGLFGIVVARLTAVTVSAAKKDKTSAESGGYQGEETQFTFGEALACVCGGSTTDGREDYSVKVAKRLFSEFVVHRVPAIKRASAIWLLCLTQLCGAKVKELSSPNPDEEREKVLDHAYCVDFADFQQLKFRGQLKRGHKCVGNFLNDYQKAFQYLLTDPNEITQEAASKGLTLIYSLGDKSMQSGLVDSLVNMLNGGKTELDVKVEGDTELFPSDFIGKAPASSGVGNLSTYKDVCNLATEMGRPDLVYQFMSLASHHSLWNSKRAAAFGAVNIIRANFESIKPQLQTVLPKLYRNKFDPNQKIAEAMSAMWDSLLPGLQESRKAVDAHLRPISKEVVSGLNHYQYRIREASCYAMMDLLGGRTWARLGDAVTEALPMIFRVMDDVKETTAGIAKATAKSLATFVVKACTIQYSTAEDIADCLKKVLPIICDKGFNSPCKEVVAYSAQFLQRICQVGGVYLKPHIPEIVSICLEYKSALEPRELQYLQNMGDQQLTLEQIEAARVQLSSATPLSEAIKDCQRLCDAEVFTKLMPRLIELLKTGVGLPTRSSTAQFIGLAAKFHAPAIAPYVPRLIETCTLVLKHEGSITVKKALGNALGFVFRDTSHAEAETLVKEMAEAYVAEKDHDETDDGIRVTSGIVLEELTNLAGDKLKDVTPAFMPVAYVAMWDSNERAADAWKEVWRANSGGDREGVNKYHQRIMALLPTFFDHLSWKKRTQAAKCVHEICKQRHSGQPDLLQVLYTIVTDNISKGRIWEGKENLLDALAVFFENCISASASPNDSGDSQGSFRPQLEQAIQIVFKECSKPKKKYRLRAHRALVSLLTSAHKYRQLQGIVDTSTYTRVLTKVLETLESAGNTHQKEDDDDDDDMPQGDYAGEDVASRDSSSSGTNAEIQSQLLQCADKAFLCANPNRETVRTKIDETRSALERVLCIFNQHLQDMHVVSTQIVVLKAAQSVATHYENLELLDRDVLASAFVQRLFDLCAQRLTSFTDRDVRVAALHVVGLLYSKASRLGFADVLPTAAKQLQAILSEEDSTLADAAQRYLDKAQARP</sequence>
<evidence type="ECO:0000256" key="2">
    <source>
        <dbReference type="SAM" id="MobiDB-lite"/>
    </source>
</evidence>
<dbReference type="PANTHER" id="PTHR23346:SF19">
    <property type="entry name" value="PROTEASOME ADAPTER AND SCAFFOLD PROTEIN ECM29"/>
    <property type="match status" value="1"/>
</dbReference>